<evidence type="ECO:0000256" key="1">
    <source>
        <dbReference type="ARBA" id="ARBA00004123"/>
    </source>
</evidence>
<dbReference type="InterPro" id="IPR051306">
    <property type="entry name" value="Homeobox_regulator"/>
</dbReference>
<evidence type="ECO:0000259" key="7">
    <source>
        <dbReference type="PROSITE" id="PS50071"/>
    </source>
</evidence>
<evidence type="ECO:0000256" key="2">
    <source>
        <dbReference type="ARBA" id="ARBA00023125"/>
    </source>
</evidence>
<dbReference type="PANTHER" id="PTHR46123">
    <property type="entry name" value="MIX-TYPE HOMEOBOX GENE 1-RELATED"/>
    <property type="match status" value="1"/>
</dbReference>
<dbReference type="InterPro" id="IPR009057">
    <property type="entry name" value="Homeodomain-like_sf"/>
</dbReference>
<evidence type="ECO:0000256" key="6">
    <source>
        <dbReference type="RuleBase" id="RU000682"/>
    </source>
</evidence>
<dbReference type="EMBL" id="QWLN02008471">
    <property type="protein sequence ID" value="TEA34876.1"/>
    <property type="molecule type" value="Genomic_DNA"/>
</dbReference>
<evidence type="ECO:0000256" key="3">
    <source>
        <dbReference type="ARBA" id="ARBA00023155"/>
    </source>
</evidence>
<gene>
    <name evidence="8" type="ORF">DBR06_SOUSAS4310064</name>
</gene>
<feature type="non-terminal residue" evidence="8">
    <location>
        <position position="57"/>
    </location>
</feature>
<accession>A0A484GHJ1</accession>
<proteinExistence type="predicted"/>
<feature type="domain" description="Homeobox" evidence="7">
    <location>
        <begin position="9"/>
        <end position="57"/>
    </location>
</feature>
<evidence type="ECO:0000256" key="5">
    <source>
        <dbReference type="PROSITE-ProRule" id="PRU00108"/>
    </source>
</evidence>
<dbReference type="PANTHER" id="PTHR46123:SF4">
    <property type="entry name" value="MIX-TYPE HOMEOBOX GENE 1-RELATED"/>
    <property type="match status" value="1"/>
</dbReference>
<dbReference type="GO" id="GO:0000981">
    <property type="term" value="F:DNA-binding transcription factor activity, RNA polymerase II-specific"/>
    <property type="evidence" value="ECO:0007669"/>
    <property type="project" value="TreeGrafter"/>
</dbReference>
<keyword evidence="9" id="KW-1185">Reference proteome</keyword>
<keyword evidence="3 5" id="KW-0371">Homeobox</keyword>
<dbReference type="Proteomes" id="UP000295264">
    <property type="component" value="Unassembled WGS sequence"/>
</dbReference>
<evidence type="ECO:0000313" key="9">
    <source>
        <dbReference type="Proteomes" id="UP000295264"/>
    </source>
</evidence>
<evidence type="ECO:0000256" key="4">
    <source>
        <dbReference type="ARBA" id="ARBA00023242"/>
    </source>
</evidence>
<reference evidence="8 9" key="1">
    <citation type="journal article" date="2018" name="Genomics">
        <title>Molecular footprints of inshore aquatic adaptation in Indo-Pacific humpback dolphin (Sousa chinensis).</title>
        <authorList>
            <person name="Ming Y."/>
            <person name="Jian J."/>
            <person name="Yu F."/>
            <person name="Yu X."/>
            <person name="Wang J."/>
            <person name="Liu W."/>
        </authorList>
    </citation>
    <scope>NUCLEOTIDE SEQUENCE [LARGE SCALE GENOMIC DNA]</scope>
    <source>
        <strain evidence="8">MY-2018</strain>
        <tissue evidence="8">Skin</tissue>
    </source>
</reference>
<dbReference type="CDD" id="cd00086">
    <property type="entry name" value="homeodomain"/>
    <property type="match status" value="1"/>
</dbReference>
<dbReference type="Gene3D" id="1.10.10.60">
    <property type="entry name" value="Homeodomain-like"/>
    <property type="match status" value="1"/>
</dbReference>
<comment type="caution">
    <text evidence="8">The sequence shown here is derived from an EMBL/GenBank/DDBJ whole genome shotgun (WGS) entry which is preliminary data.</text>
</comment>
<keyword evidence="2 5" id="KW-0238">DNA-binding</keyword>
<sequence>FSSTGPLSRGSQRRRLVLKLSQKDVLQALFQQNRYPGITTRKQLARELGIPESRIQV</sequence>
<dbReference type="GO" id="GO:0005634">
    <property type="term" value="C:nucleus"/>
    <property type="evidence" value="ECO:0007669"/>
    <property type="project" value="UniProtKB-SubCell"/>
</dbReference>
<evidence type="ECO:0000313" key="8">
    <source>
        <dbReference type="EMBL" id="TEA34876.1"/>
    </source>
</evidence>
<name>A0A484GHJ1_SOUCH</name>
<dbReference type="InterPro" id="IPR001356">
    <property type="entry name" value="HD"/>
</dbReference>
<organism evidence="8 9">
    <name type="scientific">Sousa chinensis</name>
    <name type="common">Indo-pacific humpbacked dolphin</name>
    <name type="synonym">Steno chinensis</name>
    <dbReference type="NCBI Taxonomy" id="103600"/>
    <lineage>
        <taxon>Eukaryota</taxon>
        <taxon>Metazoa</taxon>
        <taxon>Chordata</taxon>
        <taxon>Craniata</taxon>
        <taxon>Vertebrata</taxon>
        <taxon>Euteleostomi</taxon>
        <taxon>Mammalia</taxon>
        <taxon>Eutheria</taxon>
        <taxon>Laurasiatheria</taxon>
        <taxon>Artiodactyla</taxon>
        <taxon>Whippomorpha</taxon>
        <taxon>Cetacea</taxon>
        <taxon>Odontoceti</taxon>
        <taxon>Delphinidae</taxon>
        <taxon>Sousa</taxon>
    </lineage>
</organism>
<protein>
    <recommendedName>
        <fullName evidence="7">Homeobox domain-containing protein</fullName>
    </recommendedName>
</protein>
<dbReference type="PROSITE" id="PS50071">
    <property type="entry name" value="HOMEOBOX_2"/>
    <property type="match status" value="1"/>
</dbReference>
<dbReference type="Pfam" id="PF00046">
    <property type="entry name" value="Homeodomain"/>
    <property type="match status" value="1"/>
</dbReference>
<dbReference type="AlphaFoldDB" id="A0A484GHJ1"/>
<dbReference type="SUPFAM" id="SSF46689">
    <property type="entry name" value="Homeodomain-like"/>
    <property type="match status" value="1"/>
</dbReference>
<dbReference type="GO" id="GO:0000977">
    <property type="term" value="F:RNA polymerase II transcription regulatory region sequence-specific DNA binding"/>
    <property type="evidence" value="ECO:0007669"/>
    <property type="project" value="TreeGrafter"/>
</dbReference>
<keyword evidence="4 5" id="KW-0539">Nucleus</keyword>
<feature type="non-terminal residue" evidence="8">
    <location>
        <position position="1"/>
    </location>
</feature>
<comment type="subcellular location">
    <subcellularLocation>
        <location evidence="1 5 6">Nucleus</location>
    </subcellularLocation>
</comment>